<comment type="caution">
    <text evidence="1">The sequence shown here is derived from an EMBL/GenBank/DDBJ whole genome shotgun (WGS) entry which is preliminary data.</text>
</comment>
<evidence type="ECO:0000313" key="2">
    <source>
        <dbReference type="Proteomes" id="UP000887159"/>
    </source>
</evidence>
<keyword evidence="2" id="KW-1185">Reference proteome</keyword>
<dbReference type="EMBL" id="BMAU01021349">
    <property type="protein sequence ID" value="GFY18514.1"/>
    <property type="molecule type" value="Genomic_DNA"/>
</dbReference>
<organism evidence="1 2">
    <name type="scientific">Trichonephila clavipes</name>
    <name type="common">Golden silk orbweaver</name>
    <name type="synonym">Nephila clavipes</name>
    <dbReference type="NCBI Taxonomy" id="2585209"/>
    <lineage>
        <taxon>Eukaryota</taxon>
        <taxon>Metazoa</taxon>
        <taxon>Ecdysozoa</taxon>
        <taxon>Arthropoda</taxon>
        <taxon>Chelicerata</taxon>
        <taxon>Arachnida</taxon>
        <taxon>Araneae</taxon>
        <taxon>Araneomorphae</taxon>
        <taxon>Entelegynae</taxon>
        <taxon>Araneoidea</taxon>
        <taxon>Nephilidae</taxon>
        <taxon>Trichonephila</taxon>
    </lineage>
</organism>
<dbReference type="Proteomes" id="UP000887159">
    <property type="component" value="Unassembled WGS sequence"/>
</dbReference>
<dbReference type="AlphaFoldDB" id="A0A8X6VM76"/>
<evidence type="ECO:0000313" key="1">
    <source>
        <dbReference type="EMBL" id="GFY18514.1"/>
    </source>
</evidence>
<sequence length="116" mass="12388">MIGLSETDPKDRGGAWDDVTKTVVANSTLFSRYTLSLAYLCVSCLAFKNRSSLCKCSFHACDISGTKVNVSPEALPTEAPAFLIRASSVKSACGVRRSAGWPFIDKTHTSSSAFSS</sequence>
<protein>
    <submittedName>
        <fullName evidence="1">Uncharacterized protein</fullName>
    </submittedName>
</protein>
<name>A0A8X6VM76_TRICX</name>
<gene>
    <name evidence="1" type="ORF">TNCV_2397411</name>
</gene>
<reference evidence="1" key="1">
    <citation type="submission" date="2020-08" db="EMBL/GenBank/DDBJ databases">
        <title>Multicomponent nature underlies the extraordinary mechanical properties of spider dragline silk.</title>
        <authorList>
            <person name="Kono N."/>
            <person name="Nakamura H."/>
            <person name="Mori M."/>
            <person name="Yoshida Y."/>
            <person name="Ohtoshi R."/>
            <person name="Malay A.D."/>
            <person name="Moran D.A.P."/>
            <person name="Tomita M."/>
            <person name="Numata K."/>
            <person name="Arakawa K."/>
        </authorList>
    </citation>
    <scope>NUCLEOTIDE SEQUENCE</scope>
</reference>
<proteinExistence type="predicted"/>
<accession>A0A8X6VM76</accession>